<dbReference type="EMBL" id="RXFT01000026">
    <property type="protein sequence ID" value="RUR71894.1"/>
    <property type="molecule type" value="Genomic_DNA"/>
</dbReference>
<dbReference type="RefSeq" id="WP_126025944.1">
    <property type="nucleotide sequence ID" value="NZ_RXFT01000026.1"/>
</dbReference>
<gene>
    <name evidence="8" type="ORF">EJP67_33090</name>
</gene>
<dbReference type="Gene3D" id="3.40.50.300">
    <property type="entry name" value="P-loop containing nucleotide triphosphate hydrolases"/>
    <property type="match status" value="1"/>
</dbReference>
<dbReference type="Proteomes" id="UP000281118">
    <property type="component" value="Unassembled WGS sequence"/>
</dbReference>
<evidence type="ECO:0000256" key="5">
    <source>
        <dbReference type="ARBA" id="ARBA00023635"/>
    </source>
</evidence>
<accession>A0A3S0XXD6</accession>
<reference evidence="8 9" key="1">
    <citation type="submission" date="2018-12" db="EMBL/GenBank/DDBJ databases">
        <title>The genome sequences of Variovorax guangxiensis DSM 27352.</title>
        <authorList>
            <person name="Gao J."/>
            <person name="Sun J."/>
        </authorList>
    </citation>
    <scope>NUCLEOTIDE SEQUENCE [LARGE SCALE GENOMIC DNA]</scope>
    <source>
        <strain evidence="8 9">DSM 27352</strain>
    </source>
</reference>
<dbReference type="InterPro" id="IPR018145">
    <property type="entry name" value="CagE_TrbE_VirB_cntrl_dom"/>
</dbReference>
<evidence type="ECO:0000259" key="7">
    <source>
        <dbReference type="Pfam" id="PF19044"/>
    </source>
</evidence>
<protein>
    <recommendedName>
        <fullName evidence="5">Type IV secretion system protein virB4</fullName>
    </recommendedName>
</protein>
<dbReference type="InterPro" id="IPR043964">
    <property type="entry name" value="P-loop_TraG"/>
</dbReference>
<evidence type="ECO:0000259" key="6">
    <source>
        <dbReference type="Pfam" id="PF03135"/>
    </source>
</evidence>
<organism evidence="8 9">
    <name type="scientific">Variovorax guangxiensis</name>
    <dbReference type="NCBI Taxonomy" id="1775474"/>
    <lineage>
        <taxon>Bacteria</taxon>
        <taxon>Pseudomonadati</taxon>
        <taxon>Pseudomonadota</taxon>
        <taxon>Betaproteobacteria</taxon>
        <taxon>Burkholderiales</taxon>
        <taxon>Comamonadaceae</taxon>
        <taxon>Variovorax</taxon>
    </lineage>
</organism>
<evidence type="ECO:0000313" key="9">
    <source>
        <dbReference type="Proteomes" id="UP000281118"/>
    </source>
</evidence>
<dbReference type="AlphaFoldDB" id="A0A3S0XXD6"/>
<evidence type="ECO:0000256" key="2">
    <source>
        <dbReference type="ARBA" id="ARBA00022741"/>
    </source>
</evidence>
<dbReference type="Pfam" id="PF19044">
    <property type="entry name" value="P-loop_TraG"/>
    <property type="match status" value="1"/>
</dbReference>
<dbReference type="InterPro" id="IPR004346">
    <property type="entry name" value="CagE_TrbE_VirB"/>
</dbReference>
<dbReference type="PANTHER" id="PTHR30121">
    <property type="entry name" value="UNCHARACTERIZED PROTEIN YJGR-RELATED"/>
    <property type="match status" value="1"/>
</dbReference>
<comment type="caution">
    <text evidence="8">The sequence shown here is derived from an EMBL/GenBank/DDBJ whole genome shotgun (WGS) entry which is preliminary data.</text>
</comment>
<dbReference type="OrthoDB" id="9816422at2"/>
<feature type="domain" description="TraG P-loop" evidence="7">
    <location>
        <begin position="423"/>
        <end position="570"/>
    </location>
</feature>
<keyword evidence="2" id="KW-0547">Nucleotide-binding</keyword>
<sequence length="812" mass="92363">MRATAQIKEVADAQIPSSDYIPMGTHVAPNVIKLKRNGDYMATWRLEGISFETSDPTEIAIRKEGLNNFLKALGGGHFAVWTHKVRRVVRERLGGTFENDFCRDFNERYYKSFDNHRQMATELYLTVIYRPTTSRAGNFLKRMAVRSISQIREKEQEDLDTLDDMAKQVESSLKRYEPERLGSFKKDGKVYSEMLGFLGFLVNGVWEDIPMQRADIGEYLPTSRLHFGDKNGMLQIWHPNAQKFVGFLDFQDYPKLSEPGMNNGILYGDYEYIESQSFSIKNKRDAMDGLERQQGQLRASEDAGTDDVEQLTQALKDVKSGEYDMGEYHYTLAIFGQSLGEVAKNMSSARTILQDDAGFKLSVIDAIPECAWFAQLPGNWTMRPREAQITSRNFAALSPLHNFARGKRNGNPWGEALALLKTPSGQPFYLNFHVSPEDKDSVDEKYAGNTFICGTTGSGKTTLQMGLIMFATKYYGLRVVAFDKDRGMEIGIRAMGGKYFALKRGEPTGFNPFQFDLTEENISFCERLVKQLLKGDDEVGLTAREQIVVSNAVRTVMSDQVTHRVRSLSAVYQVLTGTGDNSLRDRLQKWTRGQPLGWVFDNEIDNQDFTTAKIFGYDYTDFLDDPEVRTPIMAYLLHITETLINGQPLIYIMEEFWKPLMDEMFSDFALNKQKTIRKQSGLGVFVTQSPSDVLTHRIGKTMVEQSVTQIYLPNPRADRKDYVEGFKVTEAEFDIIKNLGETSRMFLVKQGHRSAIVQYDLGGMDDILNVISGTSENVELLDDIREKVGDDPQDWLPLFHRRVSERRALAKS</sequence>
<proteinExistence type="inferred from homology"/>
<dbReference type="SUPFAM" id="SSF52540">
    <property type="entry name" value="P-loop containing nucleoside triphosphate hydrolases"/>
    <property type="match status" value="1"/>
</dbReference>
<dbReference type="PANTHER" id="PTHR30121:SF12">
    <property type="entry name" value="TYPE IV SECRETION SYSTEM PROTEIN CAGE"/>
    <property type="match status" value="1"/>
</dbReference>
<comment type="similarity">
    <text evidence="1">Belongs to the TrbE/VirB4 family.</text>
</comment>
<feature type="domain" description="CagE TrbE VirB component of type IV transporter system central" evidence="6">
    <location>
        <begin position="179"/>
        <end position="385"/>
    </location>
</feature>
<dbReference type="GO" id="GO:0005524">
    <property type="term" value="F:ATP binding"/>
    <property type="evidence" value="ECO:0007669"/>
    <property type="project" value="UniProtKB-KW"/>
</dbReference>
<dbReference type="InterPro" id="IPR027417">
    <property type="entry name" value="P-loop_NTPase"/>
</dbReference>
<dbReference type="Pfam" id="PF03135">
    <property type="entry name" value="CagE_TrbE_VirB"/>
    <property type="match status" value="1"/>
</dbReference>
<keyword evidence="4" id="KW-0843">Virulence</keyword>
<evidence type="ECO:0000256" key="1">
    <source>
        <dbReference type="ARBA" id="ARBA00006512"/>
    </source>
</evidence>
<evidence type="ECO:0000256" key="4">
    <source>
        <dbReference type="ARBA" id="ARBA00023026"/>
    </source>
</evidence>
<dbReference type="InterPro" id="IPR051162">
    <property type="entry name" value="T4SS_component"/>
</dbReference>
<keyword evidence="3" id="KW-0067">ATP-binding</keyword>
<evidence type="ECO:0000256" key="3">
    <source>
        <dbReference type="ARBA" id="ARBA00022840"/>
    </source>
</evidence>
<name>A0A3S0XXD6_9BURK</name>
<evidence type="ECO:0000313" key="8">
    <source>
        <dbReference type="EMBL" id="RUR71894.1"/>
    </source>
</evidence>
<dbReference type="NCBIfam" id="TIGR00929">
    <property type="entry name" value="VirB4_CagE"/>
    <property type="match status" value="1"/>
</dbReference>